<proteinExistence type="predicted"/>
<dbReference type="RefSeq" id="WP_156639795.1">
    <property type="nucleotide sequence ID" value="NZ_WOXT01000001.1"/>
</dbReference>
<accession>A0A7C9HTK5</accession>
<dbReference type="AlphaFoldDB" id="A0A7C9HTK5"/>
<name>A0A7C9HTK5_9GAMM</name>
<evidence type="ECO:0000313" key="1">
    <source>
        <dbReference type="EMBL" id="MUV12938.1"/>
    </source>
</evidence>
<comment type="caution">
    <text evidence="1">The sequence shown here is derived from an EMBL/GenBank/DDBJ whole genome shotgun (WGS) entry which is preliminary data.</text>
</comment>
<dbReference type="EMBL" id="WOXT01000001">
    <property type="protein sequence ID" value="MUV12938.1"/>
    <property type="molecule type" value="Genomic_DNA"/>
</dbReference>
<sequence>MPMIRDIDAELFEAVLKVAREECAHGTWDELSPVLHKSWDALREEGSPTWEMVESEVRASCQESGYVH</sequence>
<protein>
    <submittedName>
        <fullName evidence="1">Uncharacterized protein</fullName>
    </submittedName>
</protein>
<keyword evidence="2" id="KW-1185">Reference proteome</keyword>
<organism evidence="1 2">
    <name type="scientific">Noviluteimonas gilva</name>
    <dbReference type="NCBI Taxonomy" id="2682097"/>
    <lineage>
        <taxon>Bacteria</taxon>
        <taxon>Pseudomonadati</taxon>
        <taxon>Pseudomonadota</taxon>
        <taxon>Gammaproteobacteria</taxon>
        <taxon>Lysobacterales</taxon>
        <taxon>Lysobacteraceae</taxon>
        <taxon>Noviluteimonas</taxon>
    </lineage>
</organism>
<dbReference type="Proteomes" id="UP000479692">
    <property type="component" value="Unassembled WGS sequence"/>
</dbReference>
<gene>
    <name evidence="1" type="ORF">GN331_01800</name>
</gene>
<evidence type="ECO:0000313" key="2">
    <source>
        <dbReference type="Proteomes" id="UP000479692"/>
    </source>
</evidence>
<reference evidence="1 2" key="1">
    <citation type="submission" date="2019-12" db="EMBL/GenBank/DDBJ databases">
        <authorList>
            <person name="Xu J."/>
        </authorList>
    </citation>
    <scope>NUCLEOTIDE SEQUENCE [LARGE SCALE GENOMIC DNA]</scope>
    <source>
        <strain evidence="1 2">HX-5-24</strain>
    </source>
</reference>